<dbReference type="Proteomes" id="UP000818029">
    <property type="component" value="Chromosome A02"/>
</dbReference>
<organism evidence="3 4">
    <name type="scientific">Gossypium hirsutum</name>
    <name type="common">Upland cotton</name>
    <name type="synonym">Gossypium mexicanum</name>
    <dbReference type="NCBI Taxonomy" id="3635"/>
    <lineage>
        <taxon>Eukaryota</taxon>
        <taxon>Viridiplantae</taxon>
        <taxon>Streptophyta</taxon>
        <taxon>Embryophyta</taxon>
        <taxon>Tracheophyta</taxon>
        <taxon>Spermatophyta</taxon>
        <taxon>Magnoliopsida</taxon>
        <taxon>eudicotyledons</taxon>
        <taxon>Gunneridae</taxon>
        <taxon>Pentapetalae</taxon>
        <taxon>rosids</taxon>
        <taxon>malvids</taxon>
        <taxon>Malvales</taxon>
        <taxon>Malvaceae</taxon>
        <taxon>Malvoideae</taxon>
        <taxon>Gossypium</taxon>
    </lineage>
</organism>
<name>A0A1U8NYL0_GOSHI</name>
<dbReference type="InterPro" id="IPR041577">
    <property type="entry name" value="RT_RNaseH_2"/>
</dbReference>
<dbReference type="PANTHER" id="PTHR46148:SF44">
    <property type="entry name" value="GAG-POL POLYPROTEIN"/>
    <property type="match status" value="1"/>
</dbReference>
<evidence type="ECO:0000259" key="2">
    <source>
        <dbReference type="Pfam" id="PF24626"/>
    </source>
</evidence>
<dbReference type="Pfam" id="PF24626">
    <property type="entry name" value="SH3_Tf2-1"/>
    <property type="match status" value="1"/>
</dbReference>
<gene>
    <name evidence="4" type="primary">LOC107952316</name>
</gene>
<keyword evidence="3" id="KW-1185">Reference proteome</keyword>
<dbReference type="InterPro" id="IPR043502">
    <property type="entry name" value="DNA/RNA_pol_sf"/>
</dbReference>
<dbReference type="InterPro" id="IPR056924">
    <property type="entry name" value="SH3_Tf2-1"/>
</dbReference>
<sequence>MREFSDVFLGELPDLPPNRKVEFGIELLLGHAVFVEGIRVDFRTIKVVLDWKQSKNVSDICSFLGLARYYRRLIEGFSLIVAPLTKFLRKSAPFVWTDTQQSRFEKLKSILTQASFLIQLESSKEFVVYSDVSLVDLRYVLMQDEYYPSKANVVADALIRRVMTDLGVIFTRLSLFNDGDGVLCFQRRVYLPNDSDLRQLILREVQSSPYAMHPSGNKMYRDLRELYWWRGLKREKKILQFDRKNKLSSRFIRPYRILKRVRPIAYQSELPPKLDCIHDVFHVSMLKRYLSDPSHVVSIEEIEVRLHLTFEEVPVQILNRDIMVLKRKSILLVNVLWWNHNIEKAT</sequence>
<dbReference type="SUPFAM" id="SSF56672">
    <property type="entry name" value="DNA/RNA polymerases"/>
    <property type="match status" value="1"/>
</dbReference>
<dbReference type="GeneID" id="107952316"/>
<dbReference type="RefSeq" id="XP_016743069.1">
    <property type="nucleotide sequence ID" value="XM_016887580.1"/>
</dbReference>
<dbReference type="InterPro" id="IPR043128">
    <property type="entry name" value="Rev_trsase/Diguanyl_cyclase"/>
</dbReference>
<dbReference type="AlphaFoldDB" id="A0A1U8NYL0"/>
<evidence type="ECO:0000313" key="4">
    <source>
        <dbReference type="RefSeq" id="XP_016743069.1"/>
    </source>
</evidence>
<dbReference type="STRING" id="3635.A0A1U8NYL0"/>
<protein>
    <recommendedName>
        <fullName evidence="5">DNA/RNA polymerases superfamily protein</fullName>
    </recommendedName>
</protein>
<evidence type="ECO:0000313" key="3">
    <source>
        <dbReference type="Proteomes" id="UP000818029"/>
    </source>
</evidence>
<dbReference type="PaxDb" id="3635-A0A1U8NYL0"/>
<dbReference type="Gene3D" id="1.10.340.70">
    <property type="match status" value="1"/>
</dbReference>
<dbReference type="KEGG" id="ghi:107952316"/>
<dbReference type="FunFam" id="3.30.70.270:FF:000020">
    <property type="entry name" value="Transposon Tf2-6 polyprotein-like Protein"/>
    <property type="match status" value="1"/>
</dbReference>
<reference evidence="3" key="1">
    <citation type="journal article" date="2020" name="Nat. Genet.">
        <title>Genomic diversifications of five Gossypium allopolyploid species and their impact on cotton improvement.</title>
        <authorList>
            <person name="Chen Z.J."/>
            <person name="Sreedasyam A."/>
            <person name="Ando A."/>
            <person name="Song Q."/>
            <person name="De Santiago L.M."/>
            <person name="Hulse-Kemp A.M."/>
            <person name="Ding M."/>
            <person name="Ye W."/>
            <person name="Kirkbride R.C."/>
            <person name="Jenkins J."/>
            <person name="Plott C."/>
            <person name="Lovell J."/>
            <person name="Lin Y.M."/>
            <person name="Vaughn R."/>
            <person name="Liu B."/>
            <person name="Simpson S."/>
            <person name="Scheffler B.E."/>
            <person name="Wen L."/>
            <person name="Saski C.A."/>
            <person name="Grover C.E."/>
            <person name="Hu G."/>
            <person name="Conover J.L."/>
            <person name="Carlson J.W."/>
            <person name="Shu S."/>
            <person name="Boston L.B."/>
            <person name="Williams M."/>
            <person name="Peterson D.G."/>
            <person name="McGee K."/>
            <person name="Jones D.C."/>
            <person name="Wendel J.F."/>
            <person name="Stelly D.M."/>
            <person name="Grimwood J."/>
            <person name="Schmutz J."/>
        </authorList>
    </citation>
    <scope>NUCLEOTIDE SEQUENCE [LARGE SCALE GENOMIC DNA]</scope>
    <source>
        <strain evidence="3">cv. TM-1</strain>
    </source>
</reference>
<reference evidence="4" key="2">
    <citation type="submission" date="2025-08" db="UniProtKB">
        <authorList>
            <consortium name="RefSeq"/>
        </authorList>
    </citation>
    <scope>IDENTIFICATION</scope>
</reference>
<proteinExistence type="predicted"/>
<dbReference type="Gene3D" id="3.30.70.270">
    <property type="match status" value="1"/>
</dbReference>
<feature type="domain" description="Tf2-1-like SH3-like" evidence="2">
    <location>
        <begin position="232"/>
        <end position="289"/>
    </location>
</feature>
<dbReference type="Pfam" id="PF17919">
    <property type="entry name" value="RT_RNaseH_2"/>
    <property type="match status" value="1"/>
</dbReference>
<feature type="domain" description="Reverse transcriptase/retrotransposon-derived protein RNase H-like" evidence="1">
    <location>
        <begin position="96"/>
        <end position="145"/>
    </location>
</feature>
<dbReference type="PANTHER" id="PTHR46148">
    <property type="entry name" value="CHROMO DOMAIN-CONTAINING PROTEIN"/>
    <property type="match status" value="1"/>
</dbReference>
<evidence type="ECO:0008006" key="5">
    <source>
        <dbReference type="Google" id="ProtNLM"/>
    </source>
</evidence>
<accession>A0A1U8NYL0</accession>
<evidence type="ECO:0000259" key="1">
    <source>
        <dbReference type="Pfam" id="PF17919"/>
    </source>
</evidence>